<dbReference type="Proteomes" id="UP001457282">
    <property type="component" value="Unassembled WGS sequence"/>
</dbReference>
<dbReference type="EMBL" id="JBEDUW010000007">
    <property type="protein sequence ID" value="KAK9911085.1"/>
    <property type="molecule type" value="Genomic_DNA"/>
</dbReference>
<protein>
    <submittedName>
        <fullName evidence="2">Uncharacterized protein</fullName>
    </submittedName>
</protein>
<proteinExistence type="predicted"/>
<organism evidence="2 3">
    <name type="scientific">Rubus argutus</name>
    <name type="common">Southern blackberry</name>
    <dbReference type="NCBI Taxonomy" id="59490"/>
    <lineage>
        <taxon>Eukaryota</taxon>
        <taxon>Viridiplantae</taxon>
        <taxon>Streptophyta</taxon>
        <taxon>Embryophyta</taxon>
        <taxon>Tracheophyta</taxon>
        <taxon>Spermatophyta</taxon>
        <taxon>Magnoliopsida</taxon>
        <taxon>eudicotyledons</taxon>
        <taxon>Gunneridae</taxon>
        <taxon>Pentapetalae</taxon>
        <taxon>rosids</taxon>
        <taxon>fabids</taxon>
        <taxon>Rosales</taxon>
        <taxon>Rosaceae</taxon>
        <taxon>Rosoideae</taxon>
        <taxon>Rosoideae incertae sedis</taxon>
        <taxon>Rubus</taxon>
    </lineage>
</organism>
<accession>A0AAW1VTE7</accession>
<dbReference type="AlphaFoldDB" id="A0AAW1VTE7"/>
<gene>
    <name evidence="2" type="ORF">M0R45_035008</name>
</gene>
<reference evidence="2 3" key="1">
    <citation type="journal article" date="2023" name="G3 (Bethesda)">
        <title>A chromosome-length genome assembly and annotation of blackberry (Rubus argutus, cv. 'Hillquist').</title>
        <authorList>
            <person name="Bruna T."/>
            <person name="Aryal R."/>
            <person name="Dudchenko O."/>
            <person name="Sargent D.J."/>
            <person name="Mead D."/>
            <person name="Buti M."/>
            <person name="Cavallini A."/>
            <person name="Hytonen T."/>
            <person name="Andres J."/>
            <person name="Pham M."/>
            <person name="Weisz D."/>
            <person name="Mascagni F."/>
            <person name="Usai G."/>
            <person name="Natali L."/>
            <person name="Bassil N."/>
            <person name="Fernandez G.E."/>
            <person name="Lomsadze A."/>
            <person name="Armour M."/>
            <person name="Olukolu B."/>
            <person name="Poorten T."/>
            <person name="Britton C."/>
            <person name="Davik J."/>
            <person name="Ashrafi H."/>
            <person name="Aiden E.L."/>
            <person name="Borodovsky M."/>
            <person name="Worthington M."/>
        </authorList>
    </citation>
    <scope>NUCLEOTIDE SEQUENCE [LARGE SCALE GENOMIC DNA]</scope>
    <source>
        <strain evidence="2">PI 553951</strain>
    </source>
</reference>
<comment type="caution">
    <text evidence="2">The sequence shown here is derived from an EMBL/GenBank/DDBJ whole genome shotgun (WGS) entry which is preliminary data.</text>
</comment>
<sequence>MRSDQHHNLPHEYLHHHPRYAPSHPPFVPPPSQISQATLTETTTKSTTTTTTLRLPRHLCPHSSTSTVSVFLQSSTTPLRRHHIPKGTSPHIQSIPPIPEHSRLEPITERLLMTPSALVIATTVNPAQILGTGRGDMRHMRFKGWVLRDLKPRKICAIPSNWMSTMRMRIKLFQKKGISTVLNQ</sequence>
<evidence type="ECO:0000313" key="2">
    <source>
        <dbReference type="EMBL" id="KAK9911085.1"/>
    </source>
</evidence>
<feature type="region of interest" description="Disordered" evidence="1">
    <location>
        <begin position="80"/>
        <end position="99"/>
    </location>
</feature>
<evidence type="ECO:0000256" key="1">
    <source>
        <dbReference type="SAM" id="MobiDB-lite"/>
    </source>
</evidence>
<evidence type="ECO:0000313" key="3">
    <source>
        <dbReference type="Proteomes" id="UP001457282"/>
    </source>
</evidence>
<keyword evidence="3" id="KW-1185">Reference proteome</keyword>
<name>A0AAW1VTE7_RUBAR</name>